<reference evidence="3" key="3">
    <citation type="journal article" date="2005" name="Nature">
        <title>The map-based sequence of the rice genome.</title>
        <authorList>
            <consortium name="International rice genome sequencing project (IRGSP)"/>
            <person name="Matsumoto T."/>
            <person name="Wu J."/>
            <person name="Kanamori H."/>
            <person name="Katayose Y."/>
            <person name="Fujisawa M."/>
            <person name="Namiki N."/>
            <person name="Mizuno H."/>
            <person name="Yamamoto K."/>
            <person name="Antonio B.A."/>
            <person name="Baba T."/>
            <person name="Sakata K."/>
            <person name="Nagamura Y."/>
            <person name="Aoki H."/>
            <person name="Arikawa K."/>
            <person name="Arita K."/>
            <person name="Bito T."/>
            <person name="Chiden Y."/>
            <person name="Fujitsuka N."/>
            <person name="Fukunaka R."/>
            <person name="Hamada M."/>
            <person name="Harada C."/>
            <person name="Hayashi A."/>
            <person name="Hijishita S."/>
            <person name="Honda M."/>
            <person name="Hosokawa S."/>
            <person name="Ichikawa Y."/>
            <person name="Idonuma A."/>
            <person name="Iijima M."/>
            <person name="Ikeda M."/>
            <person name="Ikeno M."/>
            <person name="Ito K."/>
            <person name="Ito S."/>
            <person name="Ito T."/>
            <person name="Ito Y."/>
            <person name="Ito Y."/>
            <person name="Iwabuchi A."/>
            <person name="Kamiya K."/>
            <person name="Karasawa W."/>
            <person name="Kurita K."/>
            <person name="Katagiri S."/>
            <person name="Kikuta A."/>
            <person name="Kobayashi H."/>
            <person name="Kobayashi N."/>
            <person name="Machita K."/>
            <person name="Maehara T."/>
            <person name="Masukawa M."/>
            <person name="Mizubayashi T."/>
            <person name="Mukai Y."/>
            <person name="Nagasaki H."/>
            <person name="Nagata Y."/>
            <person name="Naito S."/>
            <person name="Nakashima M."/>
            <person name="Nakama Y."/>
            <person name="Nakamichi Y."/>
            <person name="Nakamura M."/>
            <person name="Meguro A."/>
            <person name="Negishi M."/>
            <person name="Ohta I."/>
            <person name="Ohta T."/>
            <person name="Okamoto M."/>
            <person name="Ono N."/>
            <person name="Saji S."/>
            <person name="Sakaguchi M."/>
            <person name="Sakai K."/>
            <person name="Shibata M."/>
            <person name="Shimokawa T."/>
            <person name="Song J."/>
            <person name="Takazaki Y."/>
            <person name="Terasawa K."/>
            <person name="Tsugane M."/>
            <person name="Tsuji K."/>
            <person name="Ueda S."/>
            <person name="Waki K."/>
            <person name="Yamagata H."/>
            <person name="Yamamoto M."/>
            <person name="Yamamoto S."/>
            <person name="Yamane H."/>
            <person name="Yoshiki S."/>
            <person name="Yoshihara R."/>
            <person name="Yukawa K."/>
            <person name="Zhong H."/>
            <person name="Yano M."/>
            <person name="Yuan Q."/>
            <person name="Ouyang S."/>
            <person name="Liu J."/>
            <person name="Jones K.M."/>
            <person name="Gansberger K."/>
            <person name="Moffat K."/>
            <person name="Hill J."/>
            <person name="Bera J."/>
            <person name="Fadrosh D."/>
            <person name="Jin S."/>
            <person name="Johri S."/>
            <person name="Kim M."/>
            <person name="Overton L."/>
            <person name="Reardon M."/>
            <person name="Tsitrin T."/>
            <person name="Vuong H."/>
            <person name="Weaver B."/>
            <person name="Ciecko A."/>
            <person name="Tallon L."/>
            <person name="Jackson J."/>
            <person name="Pai G."/>
            <person name="Aken S.V."/>
            <person name="Utterback T."/>
            <person name="Reidmuller S."/>
            <person name="Feldblyum T."/>
            <person name="Hsiao J."/>
            <person name="Zismann V."/>
            <person name="Iobst S."/>
            <person name="de Vazeille A.R."/>
            <person name="Buell C.R."/>
            <person name="Ying K."/>
            <person name="Li Y."/>
            <person name="Lu T."/>
            <person name="Huang Y."/>
            <person name="Zhao Q."/>
            <person name="Feng Q."/>
            <person name="Zhang L."/>
            <person name="Zhu J."/>
            <person name="Weng Q."/>
            <person name="Mu J."/>
            <person name="Lu Y."/>
            <person name="Fan D."/>
            <person name="Liu Y."/>
            <person name="Guan J."/>
            <person name="Zhang Y."/>
            <person name="Yu S."/>
            <person name="Liu X."/>
            <person name="Zhang Y."/>
            <person name="Hong G."/>
            <person name="Han B."/>
            <person name="Choisne N."/>
            <person name="Demange N."/>
            <person name="Orjeda G."/>
            <person name="Samain S."/>
            <person name="Cattolico L."/>
            <person name="Pelletier E."/>
            <person name="Couloux A."/>
            <person name="Segurens B."/>
            <person name="Wincker P."/>
            <person name="D'Hont A."/>
            <person name="Scarpelli C."/>
            <person name="Weissenbach J."/>
            <person name="Salanoubat M."/>
            <person name="Quetier F."/>
            <person name="Yu Y."/>
            <person name="Kim H.R."/>
            <person name="Rambo T."/>
            <person name="Currie J."/>
            <person name="Collura K."/>
            <person name="Luo M."/>
            <person name="Yang T."/>
            <person name="Ammiraju J.S.S."/>
            <person name="Engler F."/>
            <person name="Soderlund C."/>
            <person name="Wing R.A."/>
            <person name="Palmer L.E."/>
            <person name="de la Bastide M."/>
            <person name="Spiegel L."/>
            <person name="Nascimento L."/>
            <person name="Zutavern T."/>
            <person name="O'Shaughnessy A."/>
            <person name="Dike S."/>
            <person name="Dedhia N."/>
            <person name="Preston R."/>
            <person name="Balija V."/>
            <person name="McCombie W.R."/>
            <person name="Chow T."/>
            <person name="Chen H."/>
            <person name="Chung M."/>
            <person name="Chen C."/>
            <person name="Shaw J."/>
            <person name="Wu H."/>
            <person name="Hsiao K."/>
            <person name="Chao Y."/>
            <person name="Chu M."/>
            <person name="Cheng C."/>
            <person name="Hour A."/>
            <person name="Lee P."/>
            <person name="Lin S."/>
            <person name="Lin Y."/>
            <person name="Liou J."/>
            <person name="Liu S."/>
            <person name="Hsing Y."/>
            <person name="Raghuvanshi S."/>
            <person name="Mohanty A."/>
            <person name="Bharti A.K."/>
            <person name="Gaur A."/>
            <person name="Gupta V."/>
            <person name="Kumar D."/>
            <person name="Ravi V."/>
            <person name="Vij S."/>
            <person name="Kapur A."/>
            <person name="Khurana P."/>
            <person name="Khurana P."/>
            <person name="Khurana J.P."/>
            <person name="Tyagi A.K."/>
            <person name="Gaikwad K."/>
            <person name="Singh A."/>
            <person name="Dalal V."/>
            <person name="Srivastava S."/>
            <person name="Dixit A."/>
            <person name="Pal A.K."/>
            <person name="Ghazi I.A."/>
            <person name="Yadav M."/>
            <person name="Pandit A."/>
            <person name="Bhargava A."/>
            <person name="Sureshbabu K."/>
            <person name="Batra K."/>
            <person name="Sharma T.R."/>
            <person name="Mohapatra T."/>
            <person name="Singh N.K."/>
            <person name="Messing J."/>
            <person name="Nelson A.B."/>
            <person name="Fuks G."/>
            <person name="Kavchok S."/>
            <person name="Keizer G."/>
            <person name="Linton E."/>
            <person name="Llaca V."/>
            <person name="Song R."/>
            <person name="Tanyolac B."/>
            <person name="Young S."/>
            <person name="Ho-Il K."/>
            <person name="Hahn J.H."/>
            <person name="Sangsakoo G."/>
            <person name="Vanavichit A."/>
            <person name="de Mattos Luiz.A.T."/>
            <person name="Zimmer P.D."/>
            <person name="Malone G."/>
            <person name="Dellagostin O."/>
            <person name="de Oliveira A.C."/>
            <person name="Bevan M."/>
            <person name="Bancroft I."/>
            <person name="Minx P."/>
            <person name="Cordum H."/>
            <person name="Wilson R."/>
            <person name="Cheng Z."/>
            <person name="Jin W."/>
            <person name="Jiang J."/>
            <person name="Leong S.A."/>
            <person name="Iwama H."/>
            <person name="Gojobori T."/>
            <person name="Itoh T."/>
            <person name="Niimura Y."/>
            <person name="Fujii Y."/>
            <person name="Habara T."/>
            <person name="Sakai H."/>
            <person name="Sato Y."/>
            <person name="Wilson G."/>
            <person name="Kumar K."/>
            <person name="McCouch S."/>
            <person name="Juretic N."/>
            <person name="Hoen D."/>
            <person name="Wright S."/>
            <person name="Bruskiewich R."/>
            <person name="Bureau T."/>
            <person name="Miyao A."/>
            <person name="Hirochika H."/>
            <person name="Nishikawa T."/>
            <person name="Kadowaki K."/>
            <person name="Sugiura M."/>
            <person name="Burr B."/>
            <person name="Sasaki T."/>
        </authorList>
    </citation>
    <scope>NUCLEOTIDE SEQUENCE [LARGE SCALE GENOMIC DNA]</scope>
    <source>
        <strain evidence="3">cv. Nipponbare</strain>
    </source>
</reference>
<evidence type="ECO:0000313" key="1">
    <source>
        <dbReference type="EMBL" id="BAD08986.1"/>
    </source>
</evidence>
<dbReference type="EMBL" id="AP003914">
    <property type="protein sequence ID" value="BAD08986.1"/>
    <property type="molecule type" value="Genomic_DNA"/>
</dbReference>
<accession>Q6ZBJ0</accession>
<organism evidence="2 3">
    <name type="scientific">Oryza sativa subsp. japonica</name>
    <name type="common">Rice</name>
    <dbReference type="NCBI Taxonomy" id="39947"/>
    <lineage>
        <taxon>Eukaryota</taxon>
        <taxon>Viridiplantae</taxon>
        <taxon>Streptophyta</taxon>
        <taxon>Embryophyta</taxon>
        <taxon>Tracheophyta</taxon>
        <taxon>Spermatophyta</taxon>
        <taxon>Magnoliopsida</taxon>
        <taxon>Liliopsida</taxon>
        <taxon>Poales</taxon>
        <taxon>Poaceae</taxon>
        <taxon>BOP clade</taxon>
        <taxon>Oryzoideae</taxon>
        <taxon>Oryzeae</taxon>
        <taxon>Oryzinae</taxon>
        <taxon>Oryza</taxon>
        <taxon>Oryza sativa</taxon>
    </lineage>
</organism>
<gene>
    <name evidence="1" type="ORF">OJ1521_G02.27</name>
    <name evidence="2" type="ORF">P0623F08.2</name>
</gene>
<sequence>MTTRRLAGELREACPVCQGHQLGGRRSAWRGNEEHWQGDKQHPQLCRWLKIAEGIDSEL</sequence>
<dbReference type="Proteomes" id="UP000000763">
    <property type="component" value="Chromosome 8"/>
</dbReference>
<proteinExistence type="predicted"/>
<dbReference type="AlphaFoldDB" id="Q6ZBJ0"/>
<reference evidence="2" key="2">
    <citation type="submission" date="2002-01" db="EMBL/GenBank/DDBJ databases">
        <title>Oryza sativa nipponbare(GA3) genomic DNA, chromosome 8, PAC clone:P0623F08.</title>
        <authorList>
            <person name="Sasaki T."/>
            <person name="Matsumoto T."/>
            <person name="Yamamoto K."/>
        </authorList>
    </citation>
    <scope>NUCLEOTIDE SEQUENCE</scope>
</reference>
<evidence type="ECO:0000313" key="3">
    <source>
        <dbReference type="Proteomes" id="UP000000763"/>
    </source>
</evidence>
<protein>
    <submittedName>
        <fullName evidence="2">Uncharacterized protein</fullName>
    </submittedName>
</protein>
<reference evidence="1" key="1">
    <citation type="submission" date="2001-07" db="EMBL/GenBank/DDBJ databases">
        <title>Oryza sativa nipponbare(GA3) genomic DNA, chromosome 8, BAC clone:OJ1521_G02.</title>
        <authorList>
            <person name="Sasaki T."/>
            <person name="Matsumoto T."/>
            <person name="Yamamoto K."/>
        </authorList>
    </citation>
    <scope>NUCLEOTIDE SEQUENCE</scope>
</reference>
<name>Q6ZBJ0_ORYSJ</name>
<dbReference type="EMBL" id="AP004632">
    <property type="protein sequence ID" value="BAD09718.1"/>
    <property type="molecule type" value="Genomic_DNA"/>
</dbReference>
<evidence type="ECO:0000313" key="2">
    <source>
        <dbReference type="EMBL" id="BAD09718.1"/>
    </source>
</evidence>
<reference evidence="3" key="4">
    <citation type="journal article" date="2008" name="Nucleic Acids Res.">
        <title>The rice annotation project database (RAP-DB): 2008 update.</title>
        <authorList>
            <consortium name="The rice annotation project (RAP)"/>
        </authorList>
    </citation>
    <scope>GENOME REANNOTATION</scope>
    <source>
        <strain evidence="3">cv. Nipponbare</strain>
    </source>
</reference>